<evidence type="ECO:0000256" key="1">
    <source>
        <dbReference type="ARBA" id="ARBA00023239"/>
    </source>
</evidence>
<dbReference type="GO" id="GO:0019262">
    <property type="term" value="P:N-acetylneuraminate catabolic process"/>
    <property type="evidence" value="ECO:0007669"/>
    <property type="project" value="TreeGrafter"/>
</dbReference>
<keyword evidence="6" id="KW-1185">Reference proteome</keyword>
<dbReference type="OrthoDB" id="9771791at2"/>
<feature type="binding site" evidence="4">
    <location>
        <position position="208"/>
    </location>
    <ligand>
        <name>pyruvate</name>
        <dbReference type="ChEBI" id="CHEBI:15361"/>
    </ligand>
</feature>
<evidence type="ECO:0000313" key="5">
    <source>
        <dbReference type="EMBL" id="QEE30298.1"/>
    </source>
</evidence>
<dbReference type="KEGG" id="talb:FTW19_21335"/>
<keyword evidence="1 2" id="KW-0456">Lyase</keyword>
<dbReference type="PRINTS" id="PR00146">
    <property type="entry name" value="DHPICSNTHASE"/>
</dbReference>
<dbReference type="GO" id="GO:0005829">
    <property type="term" value="C:cytosol"/>
    <property type="evidence" value="ECO:0007669"/>
    <property type="project" value="TreeGrafter"/>
</dbReference>
<dbReference type="PANTHER" id="PTHR42849:SF1">
    <property type="entry name" value="N-ACETYLNEURAMINATE LYASE"/>
    <property type="match status" value="1"/>
</dbReference>
<dbReference type="PIRSF" id="PIRSF001365">
    <property type="entry name" value="DHDPS"/>
    <property type="match status" value="1"/>
</dbReference>
<proteinExistence type="inferred from homology"/>
<dbReference type="AlphaFoldDB" id="A0A5B9EDJ9"/>
<dbReference type="InterPro" id="IPR002220">
    <property type="entry name" value="DapA-like"/>
</dbReference>
<evidence type="ECO:0000256" key="2">
    <source>
        <dbReference type="PIRNR" id="PIRNR001365"/>
    </source>
</evidence>
<dbReference type="PANTHER" id="PTHR42849">
    <property type="entry name" value="N-ACETYLNEURAMINATE LYASE"/>
    <property type="match status" value="1"/>
</dbReference>
<dbReference type="Pfam" id="PF00701">
    <property type="entry name" value="DHDPS"/>
    <property type="match status" value="1"/>
</dbReference>
<dbReference type="SUPFAM" id="SSF51569">
    <property type="entry name" value="Aldolase"/>
    <property type="match status" value="1"/>
</dbReference>
<reference evidence="5 6" key="1">
    <citation type="submission" date="2019-08" db="EMBL/GenBank/DDBJ databases">
        <title>Complete genome sequence of Terriglobus albidus strain ORNL.</title>
        <authorList>
            <person name="Podar M."/>
        </authorList>
    </citation>
    <scope>NUCLEOTIDE SEQUENCE [LARGE SCALE GENOMIC DNA]</scope>
    <source>
        <strain evidence="5 6">ORNL</strain>
    </source>
</reference>
<protein>
    <submittedName>
        <fullName evidence="5">N-acetylneuraminate lyase</fullName>
    </submittedName>
</protein>
<gene>
    <name evidence="5" type="ORF">FTW19_21335</name>
</gene>
<comment type="similarity">
    <text evidence="2">Belongs to the DapA family.</text>
</comment>
<dbReference type="EMBL" id="CP042806">
    <property type="protein sequence ID" value="QEE30298.1"/>
    <property type="molecule type" value="Genomic_DNA"/>
</dbReference>
<accession>A0A5B9EDJ9</accession>
<sequence length="310" mass="33671">MASGGPLSLHPFAGIYAALLTPLTPDGRLNAPAVQKLLLELTSQGLDGAYVAGTTGEGMRLSMETRKELVETVMEVLPAGKRIFVHVGTPDVRDAIKLAEHAAEKGAHAISSLPPALDSQQVMAFYKELAQHSPLPLLVYYFPKAAPLAFQKPQELLEICDLPNVLGVKFTDFNMYLLNSLAKRGKLVFNGYDEALAAGLLMGAQGGIGTTYNLLGPVYLDIYRAVQQGDWETARTLQYDANAVLDILFRYPFFPAVREAVRHMGIDCGPMASGEAFASDAQRQAFIEDMDANLPKGILHRIQWPVASGR</sequence>
<name>A0A5B9EDJ9_9BACT</name>
<feature type="active site" description="Schiff-base intermediate with substrate" evidence="3">
    <location>
        <position position="169"/>
    </location>
</feature>
<dbReference type="GO" id="GO:0008747">
    <property type="term" value="F:N-acetylneuraminate lyase activity"/>
    <property type="evidence" value="ECO:0007669"/>
    <property type="project" value="TreeGrafter"/>
</dbReference>
<organism evidence="5 6">
    <name type="scientific">Terriglobus albidus</name>
    <dbReference type="NCBI Taxonomy" id="1592106"/>
    <lineage>
        <taxon>Bacteria</taxon>
        <taxon>Pseudomonadati</taxon>
        <taxon>Acidobacteriota</taxon>
        <taxon>Terriglobia</taxon>
        <taxon>Terriglobales</taxon>
        <taxon>Acidobacteriaceae</taxon>
        <taxon>Terriglobus</taxon>
    </lineage>
</organism>
<evidence type="ECO:0000256" key="3">
    <source>
        <dbReference type="PIRSR" id="PIRSR001365-1"/>
    </source>
</evidence>
<evidence type="ECO:0000256" key="4">
    <source>
        <dbReference type="PIRSR" id="PIRSR001365-2"/>
    </source>
</evidence>
<dbReference type="SMART" id="SM01130">
    <property type="entry name" value="DHDPS"/>
    <property type="match status" value="1"/>
</dbReference>
<dbReference type="InterPro" id="IPR013785">
    <property type="entry name" value="Aldolase_TIM"/>
</dbReference>
<feature type="binding site" evidence="4">
    <location>
        <position position="55"/>
    </location>
    <ligand>
        <name>pyruvate</name>
        <dbReference type="ChEBI" id="CHEBI:15361"/>
    </ligand>
</feature>
<dbReference type="Proteomes" id="UP000321820">
    <property type="component" value="Chromosome"/>
</dbReference>
<evidence type="ECO:0000313" key="6">
    <source>
        <dbReference type="Proteomes" id="UP000321820"/>
    </source>
</evidence>
<dbReference type="Gene3D" id="3.20.20.70">
    <property type="entry name" value="Aldolase class I"/>
    <property type="match status" value="1"/>
</dbReference>
<feature type="active site" description="Proton donor/acceptor" evidence="3">
    <location>
        <position position="140"/>
    </location>
</feature>